<dbReference type="GO" id="GO:0034194">
    <property type="term" value="P:D-galactonate catabolic process"/>
    <property type="evidence" value="ECO:0007669"/>
    <property type="project" value="InterPro"/>
</dbReference>
<keyword evidence="2" id="KW-1185">Reference proteome</keyword>
<name>A0A431UZE4_9GAMM</name>
<protein>
    <submittedName>
        <fullName evidence="1">2-dehydro-3-deoxygalactonokinase</fullName>
    </submittedName>
</protein>
<dbReference type="AlphaFoldDB" id="A0A431UZE4"/>
<dbReference type="Proteomes" id="UP000267400">
    <property type="component" value="Unassembled WGS sequence"/>
</dbReference>
<dbReference type="InterPro" id="IPR043129">
    <property type="entry name" value="ATPase_NBD"/>
</dbReference>
<organism evidence="1 2">
    <name type="scientific">Halomonas nitroreducens</name>
    <dbReference type="NCBI Taxonomy" id="447425"/>
    <lineage>
        <taxon>Bacteria</taxon>
        <taxon>Pseudomonadati</taxon>
        <taxon>Pseudomonadota</taxon>
        <taxon>Gammaproteobacteria</taxon>
        <taxon>Oceanospirillales</taxon>
        <taxon>Halomonadaceae</taxon>
        <taxon>Halomonas</taxon>
    </lineage>
</organism>
<proteinExistence type="predicted"/>
<keyword evidence="1" id="KW-0418">Kinase</keyword>
<sequence length="305" mass="33266">MTTPTLIGIDWGTSSFRASLIDADGGTLESREDPSGILAIQNRDFEGFLKEAIDDWMCDFPDTPIIASGMITSRNGWLETPYASLPLGIKELAGEMVKHRTQDGRTIHFITGCSQDPNGERPDVIRGEETELIGYLTAHGLESGIFLLPGTHNKWLRVEDGRITQFVTHMTGEVYSLLGKHSILAFGEETTPFCEDAFLRGLTAVKKRPGSLLSNIFTTRTLSLFGNITKEATADYLSGVLIGEEFLSSLRVDGSPPSLTIIGRQDLSLRYQKAAEFFGIPSTIATPGLSQRGQLAIARSAELVP</sequence>
<dbReference type="EMBL" id="RXNS01000019">
    <property type="protein sequence ID" value="RTQ99586.1"/>
    <property type="molecule type" value="Genomic_DNA"/>
</dbReference>
<comment type="caution">
    <text evidence="1">The sequence shown here is derived from an EMBL/GenBank/DDBJ whole genome shotgun (WGS) entry which is preliminary data.</text>
</comment>
<dbReference type="Gene3D" id="3.30.420.310">
    <property type="entry name" value="2-keto-3-deoxy-galactonokinase, C-terminal domain"/>
    <property type="match status" value="1"/>
</dbReference>
<dbReference type="Gene3D" id="3.30.420.300">
    <property type="entry name" value="2-keto-3-deoxy-galactonokinase, substrate binding domain"/>
    <property type="match status" value="1"/>
</dbReference>
<reference evidence="1 2" key="1">
    <citation type="submission" date="2018-12" db="EMBL/GenBank/DDBJ databases">
        <authorList>
            <person name="Yu L."/>
        </authorList>
    </citation>
    <scope>NUCLEOTIDE SEQUENCE [LARGE SCALE GENOMIC DNA]</scope>
    <source>
        <strain evidence="1 2">11S</strain>
    </source>
</reference>
<dbReference type="InterPro" id="IPR042257">
    <property type="entry name" value="DGOK_C"/>
</dbReference>
<dbReference type="CDD" id="cd24012">
    <property type="entry name" value="ASKHA_NBD_KDGal-kinase"/>
    <property type="match status" value="1"/>
</dbReference>
<dbReference type="InterPro" id="IPR007729">
    <property type="entry name" value="DGOK"/>
</dbReference>
<dbReference type="OrthoDB" id="256574at2"/>
<evidence type="ECO:0000313" key="2">
    <source>
        <dbReference type="Proteomes" id="UP000267400"/>
    </source>
</evidence>
<dbReference type="InterPro" id="IPR042258">
    <property type="entry name" value="DGOK_N"/>
</dbReference>
<accession>A0A431UZE4</accession>
<gene>
    <name evidence="1" type="ORF">EKG36_17060</name>
</gene>
<dbReference type="RefSeq" id="WP_126486301.1">
    <property type="nucleotide sequence ID" value="NZ_RXNS01000019.1"/>
</dbReference>
<dbReference type="GO" id="GO:0008671">
    <property type="term" value="F:2-dehydro-3-deoxygalactonokinase activity"/>
    <property type="evidence" value="ECO:0007669"/>
    <property type="project" value="InterPro"/>
</dbReference>
<dbReference type="SUPFAM" id="SSF53067">
    <property type="entry name" value="Actin-like ATPase domain"/>
    <property type="match status" value="1"/>
</dbReference>
<dbReference type="Pfam" id="PF05035">
    <property type="entry name" value="DGOK"/>
    <property type="match status" value="1"/>
</dbReference>
<keyword evidence="1" id="KW-0808">Transferase</keyword>
<evidence type="ECO:0000313" key="1">
    <source>
        <dbReference type="EMBL" id="RTQ99586.1"/>
    </source>
</evidence>